<evidence type="ECO:0000259" key="1">
    <source>
        <dbReference type="Pfam" id="PF13456"/>
    </source>
</evidence>
<dbReference type="InterPro" id="IPR012337">
    <property type="entry name" value="RNaseH-like_sf"/>
</dbReference>
<dbReference type="InterPro" id="IPR052929">
    <property type="entry name" value="RNase_H-like_EbsB-rel"/>
</dbReference>
<protein>
    <recommendedName>
        <fullName evidence="1">RNase H type-1 domain-containing protein</fullName>
    </recommendedName>
</protein>
<dbReference type="InterPro" id="IPR044730">
    <property type="entry name" value="RNase_H-like_dom_plant"/>
</dbReference>
<dbReference type="EMBL" id="JARPOI010000006">
    <property type="protein sequence ID" value="KAJ9179233.1"/>
    <property type="molecule type" value="Genomic_DNA"/>
</dbReference>
<gene>
    <name evidence="2" type="ORF">P3X46_011043</name>
</gene>
<dbReference type="PANTHER" id="PTHR47074">
    <property type="entry name" value="BNAC02G40300D PROTEIN"/>
    <property type="match status" value="1"/>
</dbReference>
<name>A0ABQ9MIN4_HEVBR</name>
<evidence type="ECO:0000313" key="3">
    <source>
        <dbReference type="Proteomes" id="UP001174677"/>
    </source>
</evidence>
<dbReference type="Gene3D" id="3.30.420.10">
    <property type="entry name" value="Ribonuclease H-like superfamily/Ribonuclease H"/>
    <property type="match status" value="1"/>
</dbReference>
<evidence type="ECO:0000313" key="2">
    <source>
        <dbReference type="EMBL" id="KAJ9179233.1"/>
    </source>
</evidence>
<dbReference type="Pfam" id="PF13456">
    <property type="entry name" value="RVT_3"/>
    <property type="match status" value="1"/>
</dbReference>
<keyword evidence="3" id="KW-1185">Reference proteome</keyword>
<reference evidence="2" key="1">
    <citation type="journal article" date="2023" name="Plant Biotechnol. J.">
        <title>Chromosome-level wild Hevea brasiliensis genome provides new tools for genomic-assisted breeding and valuable loci to elevate rubber yield.</title>
        <authorList>
            <person name="Cheng H."/>
            <person name="Song X."/>
            <person name="Hu Y."/>
            <person name="Wu T."/>
            <person name="Yang Q."/>
            <person name="An Z."/>
            <person name="Feng S."/>
            <person name="Deng Z."/>
            <person name="Wu W."/>
            <person name="Zeng X."/>
            <person name="Tu M."/>
            <person name="Wang X."/>
            <person name="Huang H."/>
        </authorList>
    </citation>
    <scope>NUCLEOTIDE SEQUENCE</scope>
    <source>
        <strain evidence="2">MT/VB/25A 57/8</strain>
    </source>
</reference>
<sequence>MDYRTQLTGPLFDQGNHKAFVPMLVFLLWQIWKSRNSLTFRNESTNFQGVISVALHSMEDFSNAHSLPNPSDHLITESPQQWNPTPHNPAPPDMIKINFDGATTEHLKIGAYAAVAKDHTGTICGWSCNRLPAIYDPLTCEAIACKEKILLAKAKGFSQIIIEGDSLQVTRSLQG</sequence>
<accession>A0ABQ9MIN4</accession>
<proteinExistence type="predicted"/>
<dbReference type="Proteomes" id="UP001174677">
    <property type="component" value="Chromosome 6"/>
</dbReference>
<dbReference type="InterPro" id="IPR036397">
    <property type="entry name" value="RNaseH_sf"/>
</dbReference>
<dbReference type="CDD" id="cd06222">
    <property type="entry name" value="RNase_H_like"/>
    <property type="match status" value="1"/>
</dbReference>
<feature type="domain" description="RNase H type-1" evidence="1">
    <location>
        <begin position="98"/>
        <end position="174"/>
    </location>
</feature>
<comment type="caution">
    <text evidence="2">The sequence shown here is derived from an EMBL/GenBank/DDBJ whole genome shotgun (WGS) entry which is preliminary data.</text>
</comment>
<organism evidence="2 3">
    <name type="scientific">Hevea brasiliensis</name>
    <name type="common">Para rubber tree</name>
    <name type="synonym">Siphonia brasiliensis</name>
    <dbReference type="NCBI Taxonomy" id="3981"/>
    <lineage>
        <taxon>Eukaryota</taxon>
        <taxon>Viridiplantae</taxon>
        <taxon>Streptophyta</taxon>
        <taxon>Embryophyta</taxon>
        <taxon>Tracheophyta</taxon>
        <taxon>Spermatophyta</taxon>
        <taxon>Magnoliopsida</taxon>
        <taxon>eudicotyledons</taxon>
        <taxon>Gunneridae</taxon>
        <taxon>Pentapetalae</taxon>
        <taxon>rosids</taxon>
        <taxon>fabids</taxon>
        <taxon>Malpighiales</taxon>
        <taxon>Euphorbiaceae</taxon>
        <taxon>Crotonoideae</taxon>
        <taxon>Micrandreae</taxon>
        <taxon>Hevea</taxon>
    </lineage>
</organism>
<dbReference type="InterPro" id="IPR002156">
    <property type="entry name" value="RNaseH_domain"/>
</dbReference>
<dbReference type="SUPFAM" id="SSF53098">
    <property type="entry name" value="Ribonuclease H-like"/>
    <property type="match status" value="1"/>
</dbReference>
<dbReference type="PANTHER" id="PTHR47074:SF61">
    <property type="entry name" value="RNASE H TYPE-1 DOMAIN-CONTAINING PROTEIN"/>
    <property type="match status" value="1"/>
</dbReference>